<name>A0A4S2N7J0_9PEZI</name>
<dbReference type="AlphaFoldDB" id="A0A4S2N7J0"/>
<sequence>MVRREGVPAYRWPETLLSLFLFILFVCSAITLGAFCYFKYVQQRLLVDVPWYYDFLIATSSITIAFILLILILYYRLLLLPILVLPIAFLLFVFWLIGLIKASIELWGPVGSINDNCQRYVYNEEFWGGKSLHTVARIQQEGMCNLWKTSFAMELIATFVLMSILVLAGHVMMEARRGYDDVPPSSVI</sequence>
<accession>A0A4S2N7J0</accession>
<keyword evidence="1" id="KW-0472">Membrane</keyword>
<dbReference type="Proteomes" id="UP000298138">
    <property type="component" value="Unassembled WGS sequence"/>
</dbReference>
<organism evidence="2 3">
    <name type="scientific">Ascodesmis nigricans</name>
    <dbReference type="NCBI Taxonomy" id="341454"/>
    <lineage>
        <taxon>Eukaryota</taxon>
        <taxon>Fungi</taxon>
        <taxon>Dikarya</taxon>
        <taxon>Ascomycota</taxon>
        <taxon>Pezizomycotina</taxon>
        <taxon>Pezizomycetes</taxon>
        <taxon>Pezizales</taxon>
        <taxon>Ascodesmidaceae</taxon>
        <taxon>Ascodesmis</taxon>
    </lineage>
</organism>
<feature type="transmembrane region" description="Helical" evidence="1">
    <location>
        <begin position="151"/>
        <end position="173"/>
    </location>
</feature>
<feature type="transmembrane region" description="Helical" evidence="1">
    <location>
        <begin position="78"/>
        <end position="97"/>
    </location>
</feature>
<dbReference type="OrthoDB" id="3930290at2759"/>
<dbReference type="EMBL" id="ML220112">
    <property type="protein sequence ID" value="TGZ85257.1"/>
    <property type="molecule type" value="Genomic_DNA"/>
</dbReference>
<feature type="transmembrane region" description="Helical" evidence="1">
    <location>
        <begin position="50"/>
        <end position="72"/>
    </location>
</feature>
<gene>
    <name evidence="2" type="ORF">EX30DRAFT_353298</name>
</gene>
<keyword evidence="3" id="KW-1185">Reference proteome</keyword>
<keyword evidence="1" id="KW-0812">Transmembrane</keyword>
<reference evidence="2 3" key="1">
    <citation type="submission" date="2019-04" db="EMBL/GenBank/DDBJ databases">
        <title>Comparative genomics and transcriptomics to analyze fruiting body development in filamentous ascomycetes.</title>
        <authorList>
            <consortium name="DOE Joint Genome Institute"/>
            <person name="Lutkenhaus R."/>
            <person name="Traeger S."/>
            <person name="Breuer J."/>
            <person name="Kuo A."/>
            <person name="Lipzen A."/>
            <person name="Pangilinan J."/>
            <person name="Dilworth D."/>
            <person name="Sandor L."/>
            <person name="Poggeler S."/>
            <person name="Barry K."/>
            <person name="Grigoriev I.V."/>
            <person name="Nowrousian M."/>
        </authorList>
    </citation>
    <scope>NUCLEOTIDE SEQUENCE [LARGE SCALE GENOMIC DNA]</scope>
    <source>
        <strain evidence="2 3">CBS 389.68</strain>
    </source>
</reference>
<evidence type="ECO:0000256" key="1">
    <source>
        <dbReference type="SAM" id="Phobius"/>
    </source>
</evidence>
<protein>
    <recommendedName>
        <fullName evidence="4">MARVEL domain-containing protein</fullName>
    </recommendedName>
</protein>
<dbReference type="STRING" id="341454.A0A4S2N7J0"/>
<feature type="transmembrane region" description="Helical" evidence="1">
    <location>
        <begin position="16"/>
        <end position="38"/>
    </location>
</feature>
<evidence type="ECO:0008006" key="4">
    <source>
        <dbReference type="Google" id="ProtNLM"/>
    </source>
</evidence>
<proteinExistence type="predicted"/>
<keyword evidence="1" id="KW-1133">Transmembrane helix</keyword>
<evidence type="ECO:0000313" key="3">
    <source>
        <dbReference type="Proteomes" id="UP000298138"/>
    </source>
</evidence>
<dbReference type="InParanoid" id="A0A4S2N7J0"/>
<evidence type="ECO:0000313" key="2">
    <source>
        <dbReference type="EMBL" id="TGZ85257.1"/>
    </source>
</evidence>